<comment type="caution">
    <text evidence="2">The sequence shown here is derived from an EMBL/GenBank/DDBJ whole genome shotgun (WGS) entry which is preliminary data.</text>
</comment>
<dbReference type="GO" id="GO:0016787">
    <property type="term" value="F:hydrolase activity"/>
    <property type="evidence" value="ECO:0007669"/>
    <property type="project" value="InterPro"/>
</dbReference>
<organism evidence="2">
    <name type="scientific">candidate division WOR-3 bacterium</name>
    <dbReference type="NCBI Taxonomy" id="2052148"/>
    <lineage>
        <taxon>Bacteria</taxon>
        <taxon>Bacteria division WOR-3</taxon>
    </lineage>
</organism>
<dbReference type="AlphaFoldDB" id="A0A7C4TI65"/>
<dbReference type="InterPro" id="IPR000031">
    <property type="entry name" value="PurE_dom"/>
</dbReference>
<dbReference type="Pfam" id="PF00731">
    <property type="entry name" value="AIRC"/>
    <property type="match status" value="1"/>
</dbReference>
<reference evidence="2" key="1">
    <citation type="journal article" date="2020" name="mSystems">
        <title>Genome- and Community-Level Interaction Insights into Carbon Utilization and Element Cycling Functions of Hydrothermarchaeota in Hydrothermal Sediment.</title>
        <authorList>
            <person name="Zhou Z."/>
            <person name="Liu Y."/>
            <person name="Xu W."/>
            <person name="Pan J."/>
            <person name="Luo Z.H."/>
            <person name="Li M."/>
        </authorList>
    </citation>
    <scope>NUCLEOTIDE SEQUENCE [LARGE SCALE GENOMIC DNA]</scope>
    <source>
        <strain evidence="2">SpSt-774</strain>
    </source>
</reference>
<dbReference type="SMART" id="SM01001">
    <property type="entry name" value="AIRC"/>
    <property type="match status" value="1"/>
</dbReference>
<accession>A0A7C4TI65</accession>
<gene>
    <name evidence="2" type="primary">larB</name>
    <name evidence="2" type="ORF">ENV60_09150</name>
</gene>
<dbReference type="NCBIfam" id="NF033503">
    <property type="entry name" value="LarB"/>
    <property type="match status" value="1"/>
</dbReference>
<dbReference type="PANTHER" id="PTHR43064:SF1">
    <property type="entry name" value="SLL1489 PROTEIN"/>
    <property type="match status" value="1"/>
</dbReference>
<dbReference type="EMBL" id="DTGZ01000173">
    <property type="protein sequence ID" value="HGV98443.1"/>
    <property type="molecule type" value="Genomic_DNA"/>
</dbReference>
<dbReference type="GO" id="GO:0006189">
    <property type="term" value="P:'de novo' IMP biosynthetic process"/>
    <property type="evidence" value="ECO:0007669"/>
    <property type="project" value="InterPro"/>
</dbReference>
<evidence type="ECO:0000259" key="1">
    <source>
        <dbReference type="SMART" id="SM01001"/>
    </source>
</evidence>
<feature type="domain" description="PurE" evidence="1">
    <location>
        <begin position="98"/>
        <end position="223"/>
    </location>
</feature>
<dbReference type="SUPFAM" id="SSF52255">
    <property type="entry name" value="N5-CAIR mutase (phosphoribosylaminoimidazole carboxylase, PurE)"/>
    <property type="match status" value="1"/>
</dbReference>
<dbReference type="Gene3D" id="3.40.50.1970">
    <property type="match status" value="1"/>
</dbReference>
<name>A0A7C4TI65_UNCW3</name>
<dbReference type="PANTHER" id="PTHR43064">
    <property type="entry name" value="PHOSPHORIBOSYLAMINOIMIDAZOLE CARBOXYLASE-RELATED"/>
    <property type="match status" value="1"/>
</dbReference>
<proteinExistence type="predicted"/>
<sequence length="227" mass="24437">MDKGIKRVFIEPFKELGFAKIDLHRERRKGFPEVILCQGKTKTQVLKCASEVYKASGCVLLTRVEKEFYKALKKKFPKGRYFPEAKIFYVGKIKKGKGLVVVLSAGTGDIPVAEEAAITAEILGSRVKRIYDVGTAGIHRLLAFKSEIEKGRVLIVVAGMDGVLPSVVGGLFSKPVIAVPTSIGYGIHLKGLASLLTMLNSCAPGVAVVNIDNGFGAGYLASVINLL</sequence>
<evidence type="ECO:0000313" key="2">
    <source>
        <dbReference type="EMBL" id="HGV98443.1"/>
    </source>
</evidence>
<dbReference type="InterPro" id="IPR039476">
    <property type="entry name" value="P2CMN_synthase_LarB"/>
</dbReference>
<protein>
    <submittedName>
        <fullName evidence="2">Nickel pincer cofactor biosynthesis protein LarB</fullName>
    </submittedName>
</protein>